<protein>
    <submittedName>
        <fullName evidence="1">Uncharacterized protein</fullName>
    </submittedName>
</protein>
<evidence type="ECO:0000313" key="2">
    <source>
        <dbReference type="Proteomes" id="UP001159042"/>
    </source>
</evidence>
<comment type="caution">
    <text evidence="1">The sequence shown here is derived from an EMBL/GenBank/DDBJ whole genome shotgun (WGS) entry which is preliminary data.</text>
</comment>
<evidence type="ECO:0000313" key="1">
    <source>
        <dbReference type="EMBL" id="KAJ8912325.1"/>
    </source>
</evidence>
<dbReference type="EMBL" id="JANEYG010000133">
    <property type="protein sequence ID" value="KAJ8912325.1"/>
    <property type="molecule type" value="Genomic_DNA"/>
</dbReference>
<sequence length="86" mass="9807">MDLLTGTETSSVNSSTRNGIGILQKRVFMSRVHNIGLFWTSRSLWPSVARLINETSPKKSVYVRVTYNVLCWTALEECFKNVNKIL</sequence>
<name>A0AAV8VDG1_9CUCU</name>
<accession>A0AAV8VDG1</accession>
<keyword evidence="2" id="KW-1185">Reference proteome</keyword>
<organism evidence="1 2">
    <name type="scientific">Exocentrus adspersus</name>
    <dbReference type="NCBI Taxonomy" id="1586481"/>
    <lineage>
        <taxon>Eukaryota</taxon>
        <taxon>Metazoa</taxon>
        <taxon>Ecdysozoa</taxon>
        <taxon>Arthropoda</taxon>
        <taxon>Hexapoda</taxon>
        <taxon>Insecta</taxon>
        <taxon>Pterygota</taxon>
        <taxon>Neoptera</taxon>
        <taxon>Endopterygota</taxon>
        <taxon>Coleoptera</taxon>
        <taxon>Polyphaga</taxon>
        <taxon>Cucujiformia</taxon>
        <taxon>Chrysomeloidea</taxon>
        <taxon>Cerambycidae</taxon>
        <taxon>Lamiinae</taxon>
        <taxon>Acanthocinini</taxon>
        <taxon>Exocentrus</taxon>
    </lineage>
</organism>
<dbReference type="Proteomes" id="UP001159042">
    <property type="component" value="Unassembled WGS sequence"/>
</dbReference>
<proteinExistence type="predicted"/>
<gene>
    <name evidence="1" type="ORF">NQ315_005929</name>
</gene>
<dbReference type="AlphaFoldDB" id="A0AAV8VDG1"/>
<reference evidence="1 2" key="1">
    <citation type="journal article" date="2023" name="Insect Mol. Biol.">
        <title>Genome sequencing provides insights into the evolution of gene families encoding plant cell wall-degrading enzymes in longhorned beetles.</title>
        <authorList>
            <person name="Shin N.R."/>
            <person name="Okamura Y."/>
            <person name="Kirsch R."/>
            <person name="Pauchet Y."/>
        </authorList>
    </citation>
    <scope>NUCLEOTIDE SEQUENCE [LARGE SCALE GENOMIC DNA]</scope>
    <source>
        <strain evidence="1">EAD_L_NR</strain>
    </source>
</reference>